<dbReference type="VEuPathDB" id="TriTrypDB:ADEAN_000830300"/>
<organism evidence="1 2">
    <name type="scientific">Angomonas deanei</name>
    <dbReference type="NCBI Taxonomy" id="59799"/>
    <lineage>
        <taxon>Eukaryota</taxon>
        <taxon>Discoba</taxon>
        <taxon>Euglenozoa</taxon>
        <taxon>Kinetoplastea</taxon>
        <taxon>Metakinetoplastina</taxon>
        <taxon>Trypanosomatida</taxon>
        <taxon>Trypanosomatidae</taxon>
        <taxon>Strigomonadinae</taxon>
        <taxon>Angomonas</taxon>
    </lineage>
</organism>
<sequence>MRSFLLARRAVLRPRIGRGIQSAGTNALTPSDAQDGGETAVFSPFLEELLHPPDTIPLEDATRQYTTMDVVPPLYRYDPNAENVTETSEETVRPTPVRDAWQQGKLWSTFATQSEEEKKANAPPGWFKELCYDLYSRKEAGVETAAVPPADYSPEAHAAAVRADATEEVDPYLWLPFQLKDESSYAIGPYQFAPTSQYNTEQQVKLCLGDRHKEYVHFCDAYPFPERHQLPTSVGTVPSRLHVDPTSPHKVVYVQLSPDFPPALWLPVKGTAAAVRRVLASYASQAALHRDHHHEHFEQRYRDALRVMELQNMTPKDEGDVLRFVGYESRNVPYTDAPLREYRLSQTFYMGEHDDPEKLLEHLDLCPTLFAIPSMRTVTNPHAEHMIPTVEGPGVVPSLYRCIYSKALLLVQVSLSAEVKLPPQDPEVFKFLWKDTQVQPQMKLPVFVKVMWPDDVKLSGNGVLNRRFNRLFNTEFAEDIPPDALYSVFYTMHWAGQLRDLLGVRAMRERVAELLAASQQPAPPLLYPGTREVPNPEYTIEERLGMHLQYLSYLGDPLVRETIENLLPTASAPVRMGCAKAALIAGERDLFRRIVSSEPQGRMQHYMTKLARKRKTRDLVDPEPRLLEGQYEFASPLWTKRNTRIDRNTLEGAVDMAALKH</sequence>
<keyword evidence="2" id="KW-1185">Reference proteome</keyword>
<dbReference type="AlphaFoldDB" id="A0A7G2CLR2"/>
<dbReference type="CDD" id="cd23092">
    <property type="entry name" value="mt-LAF12-like"/>
    <property type="match status" value="1"/>
</dbReference>
<protein>
    <submittedName>
        <fullName evidence="1">Uncharacterized protein</fullName>
    </submittedName>
</protein>
<reference evidence="1 2" key="1">
    <citation type="submission" date="2020-08" db="EMBL/GenBank/DDBJ databases">
        <authorList>
            <person name="Newling K."/>
            <person name="Davey J."/>
            <person name="Forrester S."/>
        </authorList>
    </citation>
    <scope>NUCLEOTIDE SEQUENCE [LARGE SCALE GENOMIC DNA]</scope>
    <source>
        <strain evidence="2">Crithidia deanei Carvalho (ATCC PRA-265)</strain>
    </source>
</reference>
<proteinExistence type="predicted"/>
<name>A0A7G2CLR2_9TRYP</name>
<dbReference type="EMBL" id="LR877162">
    <property type="protein sequence ID" value="CAD2220780.1"/>
    <property type="molecule type" value="Genomic_DNA"/>
</dbReference>
<evidence type="ECO:0000313" key="1">
    <source>
        <dbReference type="EMBL" id="CAD2220780.1"/>
    </source>
</evidence>
<dbReference type="Proteomes" id="UP000515908">
    <property type="component" value="Chromosome 18"/>
</dbReference>
<evidence type="ECO:0000313" key="2">
    <source>
        <dbReference type="Proteomes" id="UP000515908"/>
    </source>
</evidence>
<accession>A0A7G2CLR2</accession>
<gene>
    <name evidence="1" type="ORF">ADEAN_000830300</name>
</gene>
<dbReference type="OrthoDB" id="270378at2759"/>